<proteinExistence type="inferred from homology"/>
<dbReference type="CDD" id="cd06550">
    <property type="entry name" value="TM_ABC_iron-siderophores_like"/>
    <property type="match status" value="2"/>
</dbReference>
<evidence type="ECO:0000256" key="6">
    <source>
        <dbReference type="ARBA" id="ARBA00022989"/>
    </source>
</evidence>
<comment type="similarity">
    <text evidence="2">Belongs to the binding-protein-dependent transport system permease family. FecCD subfamily.</text>
</comment>
<feature type="transmembrane region" description="Helical" evidence="8">
    <location>
        <begin position="70"/>
        <end position="90"/>
    </location>
</feature>
<evidence type="ECO:0000256" key="4">
    <source>
        <dbReference type="ARBA" id="ARBA00022475"/>
    </source>
</evidence>
<keyword evidence="5 8" id="KW-0812">Transmembrane</keyword>
<feature type="transmembrane region" description="Helical" evidence="8">
    <location>
        <begin position="618"/>
        <end position="639"/>
    </location>
</feature>
<dbReference type="EMBL" id="MCAS01000053">
    <property type="protein sequence ID" value="RKF34413.1"/>
    <property type="molecule type" value="Genomic_DNA"/>
</dbReference>
<evidence type="ECO:0000256" key="1">
    <source>
        <dbReference type="ARBA" id="ARBA00004651"/>
    </source>
</evidence>
<evidence type="ECO:0000256" key="3">
    <source>
        <dbReference type="ARBA" id="ARBA00022448"/>
    </source>
</evidence>
<feature type="transmembrane region" description="Helical" evidence="8">
    <location>
        <begin position="461"/>
        <end position="480"/>
    </location>
</feature>
<keyword evidence="3" id="KW-0813">Transport</keyword>
<dbReference type="Gene3D" id="1.10.3470.10">
    <property type="entry name" value="ABC transporter involved in vitamin B12 uptake, BtuC"/>
    <property type="match status" value="2"/>
</dbReference>
<feature type="transmembrane region" description="Helical" evidence="8">
    <location>
        <begin position="651"/>
        <end position="668"/>
    </location>
</feature>
<dbReference type="InterPro" id="IPR000522">
    <property type="entry name" value="ABC_transptr_permease_BtuC"/>
</dbReference>
<feature type="transmembrane region" description="Helical" evidence="8">
    <location>
        <begin position="436"/>
        <end position="454"/>
    </location>
</feature>
<gene>
    <name evidence="9" type="ORF">BCY88_38355</name>
</gene>
<keyword evidence="4" id="KW-1003">Cell membrane</keyword>
<dbReference type="GO" id="GO:0033214">
    <property type="term" value="P:siderophore-iron import into cell"/>
    <property type="evidence" value="ECO:0007669"/>
    <property type="project" value="TreeGrafter"/>
</dbReference>
<feature type="transmembrane region" description="Helical" evidence="8">
    <location>
        <begin position="534"/>
        <end position="554"/>
    </location>
</feature>
<feature type="transmembrane region" description="Helical" evidence="8">
    <location>
        <begin position="102"/>
        <end position="121"/>
    </location>
</feature>
<dbReference type="AlphaFoldDB" id="A0A3R7L788"/>
<evidence type="ECO:0000313" key="10">
    <source>
        <dbReference type="Proteomes" id="UP000283709"/>
    </source>
</evidence>
<dbReference type="RefSeq" id="WP_120348443.1">
    <property type="nucleotide sequence ID" value="NZ_MCAS01000053.1"/>
</dbReference>
<feature type="transmembrane region" description="Helical" evidence="8">
    <location>
        <begin position="19"/>
        <end position="37"/>
    </location>
</feature>
<dbReference type="GO" id="GO:0022857">
    <property type="term" value="F:transmembrane transporter activity"/>
    <property type="evidence" value="ECO:0007669"/>
    <property type="project" value="InterPro"/>
</dbReference>
<keyword evidence="6 8" id="KW-1133">Transmembrane helix</keyword>
<accession>A0A3R7L788</accession>
<feature type="transmembrane region" description="Helical" evidence="8">
    <location>
        <begin position="580"/>
        <end position="606"/>
    </location>
</feature>
<evidence type="ECO:0000256" key="7">
    <source>
        <dbReference type="ARBA" id="ARBA00023136"/>
    </source>
</evidence>
<dbReference type="Pfam" id="PF01032">
    <property type="entry name" value="FecCD"/>
    <property type="match status" value="2"/>
</dbReference>
<evidence type="ECO:0000256" key="8">
    <source>
        <dbReference type="SAM" id="Phobius"/>
    </source>
</evidence>
<dbReference type="OrthoDB" id="9811721at2"/>
<dbReference type="GO" id="GO:0005886">
    <property type="term" value="C:plasma membrane"/>
    <property type="evidence" value="ECO:0007669"/>
    <property type="project" value="UniProtKB-SubCell"/>
</dbReference>
<feature type="transmembrane region" description="Helical" evidence="8">
    <location>
        <begin position="315"/>
        <end position="338"/>
    </location>
</feature>
<name>A0A3R7L788_9BURK</name>
<feature type="transmembrane region" description="Helical" evidence="8">
    <location>
        <begin position="399"/>
        <end position="424"/>
    </location>
</feature>
<dbReference type="NCBIfam" id="NF007866">
    <property type="entry name" value="PRK10577.1-2"/>
    <property type="match status" value="1"/>
</dbReference>
<feature type="transmembrane region" description="Helical" evidence="8">
    <location>
        <begin position="162"/>
        <end position="190"/>
    </location>
</feature>
<dbReference type="InterPro" id="IPR037294">
    <property type="entry name" value="ABC_BtuC-like"/>
</dbReference>
<evidence type="ECO:0000313" key="9">
    <source>
        <dbReference type="EMBL" id="RKF34413.1"/>
    </source>
</evidence>
<dbReference type="Proteomes" id="UP000283709">
    <property type="component" value="Unassembled WGS sequence"/>
</dbReference>
<keyword evidence="7 8" id="KW-0472">Membrane</keyword>
<feature type="transmembrane region" description="Helical" evidence="8">
    <location>
        <begin position="133"/>
        <end position="150"/>
    </location>
</feature>
<dbReference type="PANTHER" id="PTHR30472:SF37">
    <property type="entry name" value="FE(3+) DICITRATE TRANSPORT SYSTEM PERMEASE PROTEIN FECD-RELATED"/>
    <property type="match status" value="1"/>
</dbReference>
<sequence>MTPGLVVAQRARGSLAHPWLMAAGLGGVALAATLWLLSLQLPSASLRTLWHLADASSDDLSLIALRYATLPRLAVALASGAALALAGAIFQHVLRNPLAEPTTLGVSAGASVSLSVVSLWFPELLIHGREWVALAGALASVGVVMAVSWSRAFSPLSMILGGLLVTLCTGAFTSVLALFFGQSLVSVFIWQSGALNQNGWAVAQYLVARLAVVAAIVALMSNALAVLELGDESARSVGLPLRTIRAGALLIASMLSALVVSAVGVIGFIGLAGPVLARLAGARTLRQRLIWSPVIGACLLWLADEGAQLAGRVFVEIPTGAVTALFGAPLLLLMLPLLKDAALQPAPGSYGASAPRRLHAGWLVLAALALVVLATLAVDFNRGLSGWRLLQWADVQPLFVLRVPRVAAALAAGVMLAVAGVVIQRLTANPMASPEVLGISSGASLALIALLFIAPSAGQAVRVGTGAAGALATLLVMFALARKSTFSPERLVLVGIAVATVTGSVVSVLLTSGDPRMPILQAWMAGSTYRVQSADALAACVVAAISVGLLPFAARALEILSLGEQSARAVGVSVPTVRMALLGLCALATAAATLIVGPVSFVGLMAPHMARLLGLRRAVPQALAGALIGAALMVLADWLGRNVLFPNQVPAGLLVAFIGGPYFLILMWKQKS</sequence>
<organism evidence="9 10">
    <name type="scientific">Paraburkholderia fungorum</name>
    <dbReference type="NCBI Taxonomy" id="134537"/>
    <lineage>
        <taxon>Bacteria</taxon>
        <taxon>Pseudomonadati</taxon>
        <taxon>Pseudomonadota</taxon>
        <taxon>Betaproteobacteria</taxon>
        <taxon>Burkholderiales</taxon>
        <taxon>Burkholderiaceae</taxon>
        <taxon>Paraburkholderia</taxon>
    </lineage>
</organism>
<comment type="subcellular location">
    <subcellularLocation>
        <location evidence="1">Cell membrane</location>
        <topology evidence="1">Multi-pass membrane protein</topology>
    </subcellularLocation>
</comment>
<dbReference type="PANTHER" id="PTHR30472">
    <property type="entry name" value="FERRIC ENTEROBACTIN TRANSPORT SYSTEM PERMEASE PROTEIN"/>
    <property type="match status" value="1"/>
</dbReference>
<protein>
    <submittedName>
        <fullName evidence="9">Fe3+-hydroxamate ABC transporter permease FhuB</fullName>
    </submittedName>
</protein>
<dbReference type="SUPFAM" id="SSF81345">
    <property type="entry name" value="ABC transporter involved in vitamin B12 uptake, BtuC"/>
    <property type="match status" value="2"/>
</dbReference>
<feature type="transmembrane region" description="Helical" evidence="8">
    <location>
        <begin position="248"/>
        <end position="273"/>
    </location>
</feature>
<feature type="transmembrane region" description="Helical" evidence="8">
    <location>
        <begin position="358"/>
        <end position="378"/>
    </location>
</feature>
<evidence type="ECO:0000256" key="5">
    <source>
        <dbReference type="ARBA" id="ARBA00022692"/>
    </source>
</evidence>
<feature type="transmembrane region" description="Helical" evidence="8">
    <location>
        <begin position="202"/>
        <end position="227"/>
    </location>
</feature>
<feature type="transmembrane region" description="Helical" evidence="8">
    <location>
        <begin position="492"/>
        <end position="513"/>
    </location>
</feature>
<feature type="transmembrane region" description="Helical" evidence="8">
    <location>
        <begin position="285"/>
        <end position="303"/>
    </location>
</feature>
<comment type="caution">
    <text evidence="9">The sequence shown here is derived from an EMBL/GenBank/DDBJ whole genome shotgun (WGS) entry which is preliminary data.</text>
</comment>
<reference evidence="9 10" key="1">
    <citation type="submission" date="2016-07" db="EMBL/GenBank/DDBJ databases">
        <title>Genome analysis of Burkholderia fungorum ES3-20.</title>
        <authorList>
            <person name="Xu D."/>
            <person name="Yao R."/>
            <person name="Zheng S."/>
        </authorList>
    </citation>
    <scope>NUCLEOTIDE SEQUENCE [LARGE SCALE GENOMIC DNA]</scope>
    <source>
        <strain evidence="9 10">ES3-20</strain>
    </source>
</reference>
<evidence type="ECO:0000256" key="2">
    <source>
        <dbReference type="ARBA" id="ARBA00007935"/>
    </source>
</evidence>